<reference evidence="2" key="1">
    <citation type="journal article" date="2023" name="IScience">
        <title>Live-bearing cockroach genome reveals convergent evolutionary mechanisms linked to viviparity in insects and beyond.</title>
        <authorList>
            <person name="Fouks B."/>
            <person name="Harrison M.C."/>
            <person name="Mikhailova A.A."/>
            <person name="Marchal E."/>
            <person name="English S."/>
            <person name="Carruthers M."/>
            <person name="Jennings E.C."/>
            <person name="Chiamaka E.L."/>
            <person name="Frigard R.A."/>
            <person name="Pippel M."/>
            <person name="Attardo G.M."/>
            <person name="Benoit J.B."/>
            <person name="Bornberg-Bauer E."/>
            <person name="Tobe S.S."/>
        </authorList>
    </citation>
    <scope>NUCLEOTIDE SEQUENCE</scope>
    <source>
        <strain evidence="2">Stay&amp;Tobe</strain>
    </source>
</reference>
<evidence type="ECO:0000256" key="1">
    <source>
        <dbReference type="SAM" id="MobiDB-lite"/>
    </source>
</evidence>
<comment type="caution">
    <text evidence="2">The sequence shown here is derived from an EMBL/GenBank/DDBJ whole genome shotgun (WGS) entry which is preliminary data.</text>
</comment>
<keyword evidence="3" id="KW-1185">Reference proteome</keyword>
<evidence type="ECO:0000313" key="3">
    <source>
        <dbReference type="Proteomes" id="UP001233999"/>
    </source>
</evidence>
<feature type="compositionally biased region" description="Basic residues" evidence="1">
    <location>
        <begin position="21"/>
        <end position="30"/>
    </location>
</feature>
<protein>
    <submittedName>
        <fullName evidence="2">Uncharacterized protein</fullName>
    </submittedName>
</protein>
<reference evidence="2" key="2">
    <citation type="submission" date="2023-05" db="EMBL/GenBank/DDBJ databases">
        <authorList>
            <person name="Fouks B."/>
        </authorList>
    </citation>
    <scope>NUCLEOTIDE SEQUENCE</scope>
    <source>
        <strain evidence="2">Stay&amp;Tobe</strain>
        <tissue evidence="2">Testes</tissue>
    </source>
</reference>
<dbReference type="AlphaFoldDB" id="A0AAD8E689"/>
<gene>
    <name evidence="2" type="ORF">L9F63_004934</name>
</gene>
<dbReference type="EMBL" id="JASPKZ010008858">
    <property type="protein sequence ID" value="KAJ9578830.1"/>
    <property type="molecule type" value="Genomic_DNA"/>
</dbReference>
<feature type="non-terminal residue" evidence="2">
    <location>
        <position position="55"/>
    </location>
</feature>
<name>A0AAD8E689_DIPPU</name>
<feature type="non-terminal residue" evidence="2">
    <location>
        <position position="1"/>
    </location>
</feature>
<proteinExistence type="predicted"/>
<feature type="region of interest" description="Disordered" evidence="1">
    <location>
        <begin position="8"/>
        <end position="30"/>
    </location>
</feature>
<evidence type="ECO:0000313" key="2">
    <source>
        <dbReference type="EMBL" id="KAJ9578830.1"/>
    </source>
</evidence>
<dbReference type="Proteomes" id="UP001233999">
    <property type="component" value="Unassembled WGS sequence"/>
</dbReference>
<sequence>IISILSLQNNKNKVHRSTDRSKKKTAKKRHNTGYEKYLEDLYEESTKMSQCKINL</sequence>
<accession>A0AAD8E689</accession>
<organism evidence="2 3">
    <name type="scientific">Diploptera punctata</name>
    <name type="common">Pacific beetle cockroach</name>
    <dbReference type="NCBI Taxonomy" id="6984"/>
    <lineage>
        <taxon>Eukaryota</taxon>
        <taxon>Metazoa</taxon>
        <taxon>Ecdysozoa</taxon>
        <taxon>Arthropoda</taxon>
        <taxon>Hexapoda</taxon>
        <taxon>Insecta</taxon>
        <taxon>Pterygota</taxon>
        <taxon>Neoptera</taxon>
        <taxon>Polyneoptera</taxon>
        <taxon>Dictyoptera</taxon>
        <taxon>Blattodea</taxon>
        <taxon>Blaberoidea</taxon>
        <taxon>Blaberidae</taxon>
        <taxon>Diplopterinae</taxon>
        <taxon>Diploptera</taxon>
    </lineage>
</organism>